<evidence type="ECO:0000256" key="6">
    <source>
        <dbReference type="SAM" id="MobiDB-lite"/>
    </source>
</evidence>
<proteinExistence type="inferred from homology"/>
<dbReference type="PANTHER" id="PTHR35798">
    <property type="entry name" value="CELL DIVISION PROTEIN SEPF"/>
    <property type="match status" value="1"/>
</dbReference>
<name>A0A3P3QYJ0_9FIRM</name>
<dbReference type="AlphaFoldDB" id="A0A3P3QYJ0"/>
<dbReference type="Pfam" id="PF04472">
    <property type="entry name" value="SepF"/>
    <property type="match status" value="1"/>
</dbReference>
<accession>A0A3P3QYJ0</accession>
<protein>
    <recommendedName>
        <fullName evidence="5">Cell division protein SepF</fullName>
    </recommendedName>
</protein>
<dbReference type="GO" id="GO:0005737">
    <property type="term" value="C:cytoplasm"/>
    <property type="evidence" value="ECO:0007669"/>
    <property type="project" value="UniProtKB-SubCell"/>
</dbReference>
<dbReference type="PANTHER" id="PTHR35798:SF1">
    <property type="entry name" value="CELL DIVISION PROTEIN SEPF"/>
    <property type="match status" value="1"/>
</dbReference>
<organism evidence="7 8">
    <name type="scientific">Lachnoanaerobaculum gingivalis</name>
    <dbReference type="NCBI Taxonomy" id="2490855"/>
    <lineage>
        <taxon>Bacteria</taxon>
        <taxon>Bacillati</taxon>
        <taxon>Bacillota</taxon>
        <taxon>Clostridia</taxon>
        <taxon>Lachnospirales</taxon>
        <taxon>Lachnospiraceae</taxon>
        <taxon>Lachnoanaerobaculum</taxon>
    </lineage>
</organism>
<evidence type="ECO:0000313" key="8">
    <source>
        <dbReference type="Proteomes" id="UP000272490"/>
    </source>
</evidence>
<dbReference type="GO" id="GO:0000917">
    <property type="term" value="P:division septum assembly"/>
    <property type="evidence" value="ECO:0007669"/>
    <property type="project" value="UniProtKB-KW"/>
</dbReference>
<dbReference type="InterPro" id="IPR007561">
    <property type="entry name" value="Cell_div_SepF/SepF-rel"/>
</dbReference>
<dbReference type="EMBL" id="RRCO01000002">
    <property type="protein sequence ID" value="RRJ25818.1"/>
    <property type="molecule type" value="Genomic_DNA"/>
</dbReference>
<comment type="caution">
    <text evidence="7">The sequence shown here is derived from an EMBL/GenBank/DDBJ whole genome shotgun (WGS) entry which is preliminary data.</text>
</comment>
<evidence type="ECO:0000256" key="3">
    <source>
        <dbReference type="ARBA" id="ARBA00023306"/>
    </source>
</evidence>
<evidence type="ECO:0000313" key="7">
    <source>
        <dbReference type="EMBL" id="RRJ25818.1"/>
    </source>
</evidence>
<feature type="region of interest" description="Disordered" evidence="6">
    <location>
        <begin position="32"/>
        <end position="58"/>
    </location>
</feature>
<keyword evidence="5" id="KW-0963">Cytoplasm</keyword>
<dbReference type="HAMAP" id="MF_01197">
    <property type="entry name" value="SepF"/>
    <property type="match status" value="1"/>
</dbReference>
<gene>
    <name evidence="5" type="primary">sepF</name>
    <name evidence="7" type="ORF">EHV10_04550</name>
</gene>
<comment type="similarity">
    <text evidence="5">Belongs to the SepF family.</text>
</comment>
<reference evidence="7 8" key="1">
    <citation type="submission" date="2018-11" db="EMBL/GenBank/DDBJ databases">
        <title>Genome sequencing of Lachnoanaerobaculum sp. KCOM 2030 (= ChDC B114).</title>
        <authorList>
            <person name="Kook J.-K."/>
            <person name="Park S.-N."/>
            <person name="Lim Y.K."/>
        </authorList>
    </citation>
    <scope>NUCLEOTIDE SEQUENCE [LARGE SCALE GENOMIC DNA]</scope>
    <source>
        <strain evidence="7 8">KCOM 2030</strain>
    </source>
</reference>
<evidence type="ECO:0000256" key="2">
    <source>
        <dbReference type="ARBA" id="ARBA00023210"/>
    </source>
</evidence>
<dbReference type="RefSeq" id="WP_034243316.1">
    <property type="nucleotide sequence ID" value="NZ_CP124777.1"/>
</dbReference>
<keyword evidence="1 5" id="KW-0132">Cell division</keyword>
<dbReference type="Proteomes" id="UP000272490">
    <property type="component" value="Unassembled WGS sequence"/>
</dbReference>
<comment type="function">
    <text evidence="4 5">Cell division protein that is part of the divisome complex and is recruited early to the Z-ring. Probably stimulates Z-ring formation, perhaps through the cross-linking of FtsZ protofilaments. Its function overlaps with FtsA.</text>
</comment>
<dbReference type="InterPro" id="IPR023052">
    <property type="entry name" value="Cell_div_SepF"/>
</dbReference>
<keyword evidence="3 5" id="KW-0131">Cell cycle</keyword>
<dbReference type="OrthoDB" id="9815206at2"/>
<keyword evidence="2 5" id="KW-0717">Septation</keyword>
<sequence>MEFFDKIKSYLRVNDSDDESYDDDIIEVDEYEDDEDDVDIKNASEQVEEEPMRPRVASRNTKVNKVIPIRKDMEVTMFRPTSVEESRLVVDSLKEGKTVVLNLEEVRIAIAQRIVDFICGAAYDMEGNLQSISDSIFIVTPSNISLSGEFVDLLGSSGSIDRSSADASGYGMRL</sequence>
<dbReference type="Gene3D" id="3.30.110.150">
    <property type="entry name" value="SepF-like protein"/>
    <property type="match status" value="1"/>
</dbReference>
<comment type="subcellular location">
    <subcellularLocation>
        <location evidence="5">Cytoplasm</location>
    </subcellularLocation>
    <text evidence="5">Localizes to the division site, in a FtsZ-dependent manner.</text>
</comment>
<evidence type="ECO:0000256" key="5">
    <source>
        <dbReference type="HAMAP-Rule" id="MF_01197"/>
    </source>
</evidence>
<dbReference type="InterPro" id="IPR038594">
    <property type="entry name" value="SepF-like_sf"/>
</dbReference>
<comment type="subunit">
    <text evidence="5">Homodimer. Interacts with FtsZ.</text>
</comment>
<dbReference type="GO" id="GO:0043093">
    <property type="term" value="P:FtsZ-dependent cytokinesis"/>
    <property type="evidence" value="ECO:0007669"/>
    <property type="project" value="UniProtKB-UniRule"/>
</dbReference>
<evidence type="ECO:0000256" key="4">
    <source>
        <dbReference type="ARBA" id="ARBA00044936"/>
    </source>
</evidence>
<keyword evidence="8" id="KW-1185">Reference proteome</keyword>
<evidence type="ECO:0000256" key="1">
    <source>
        <dbReference type="ARBA" id="ARBA00022618"/>
    </source>
</evidence>